<dbReference type="HAMAP" id="MF_00222">
    <property type="entry name" value="Shikimate_DH_AroE"/>
    <property type="match status" value="1"/>
</dbReference>
<feature type="binding site" evidence="8">
    <location>
        <begin position="132"/>
        <end position="136"/>
    </location>
    <ligand>
        <name>NADP(+)</name>
        <dbReference type="ChEBI" id="CHEBI:58349"/>
    </ligand>
</feature>
<dbReference type="GO" id="GO:0005829">
    <property type="term" value="C:cytosol"/>
    <property type="evidence" value="ECO:0007669"/>
    <property type="project" value="TreeGrafter"/>
</dbReference>
<feature type="domain" description="SDH C-terminal" evidence="11">
    <location>
        <begin position="243"/>
        <end position="269"/>
    </location>
</feature>
<dbReference type="InterPro" id="IPR011342">
    <property type="entry name" value="Shikimate_DH"/>
</dbReference>
<evidence type="ECO:0000259" key="10">
    <source>
        <dbReference type="Pfam" id="PF08501"/>
    </source>
</evidence>
<feature type="binding site" evidence="8">
    <location>
        <position position="91"/>
    </location>
    <ligand>
        <name>shikimate</name>
        <dbReference type="ChEBI" id="CHEBI:36208"/>
    </ligand>
</feature>
<feature type="active site" description="Proton acceptor" evidence="8">
    <location>
        <position position="70"/>
    </location>
</feature>
<protein>
    <recommendedName>
        <fullName evidence="2 8">Shikimate dehydrogenase (NADP(+))</fullName>
        <shortName evidence="8">SDH</shortName>
        <ecNumber evidence="2 8">1.1.1.25</ecNumber>
    </recommendedName>
</protein>
<reference evidence="12 13" key="1">
    <citation type="journal article" date="2018" name="Genome Announc.">
        <title>Ignatzschineria cameli sp. nov., isolated from necrotic foot tissue of dromedaries (Camelus dromedarius) and associated maggots (Wohlfahrtia species) in Dubai.</title>
        <authorList>
            <person name="Tsang C.C."/>
            <person name="Tang J.Y."/>
            <person name="Fong J.Y."/>
            <person name="Kinne J."/>
            <person name="Lee H.H."/>
            <person name="Joseph M."/>
            <person name="Jose S."/>
            <person name="Schuster R.K."/>
            <person name="Tang Y."/>
            <person name="Sivakumar S."/>
            <person name="Chen J.H."/>
            <person name="Teng J.L."/>
            <person name="Lau S.K."/>
            <person name="Wernery U."/>
            <person name="Woo P.C."/>
        </authorList>
    </citation>
    <scope>NUCLEOTIDE SEQUENCE [LARGE SCALE GENOMIC DNA]</scope>
    <source>
        <strain evidence="12 13">KCTC 22643</strain>
    </source>
</reference>
<comment type="function">
    <text evidence="8">Involved in the biosynthesis of the chorismate, which leads to the biosynthesis of aromatic amino acids. Catalyzes the reversible NADPH linked reduction of 3-dehydroshikimate (DHSA) to yield shikimate (SA).</text>
</comment>
<dbReference type="CDD" id="cd01065">
    <property type="entry name" value="NAD_bind_Shikimate_DH"/>
    <property type="match status" value="1"/>
</dbReference>
<accession>A0A2U2ANK9</accession>
<feature type="binding site" evidence="8">
    <location>
        <begin position="156"/>
        <end position="161"/>
    </location>
    <ligand>
        <name>NADP(+)</name>
        <dbReference type="ChEBI" id="CHEBI:58349"/>
    </ligand>
</feature>
<comment type="caution">
    <text evidence="12">The sequence shown here is derived from an EMBL/GenBank/DDBJ whole genome shotgun (WGS) entry which is preliminary data.</text>
</comment>
<feature type="binding site" evidence="8">
    <location>
        <position position="66"/>
    </location>
    <ligand>
        <name>shikimate</name>
        <dbReference type="ChEBI" id="CHEBI:36208"/>
    </ligand>
</feature>
<dbReference type="SUPFAM" id="SSF53223">
    <property type="entry name" value="Aminoacid dehydrogenase-like, N-terminal domain"/>
    <property type="match status" value="1"/>
</dbReference>
<comment type="caution">
    <text evidence="8">Lacks conserved residue(s) required for the propagation of feature annotation.</text>
</comment>
<proteinExistence type="inferred from homology"/>
<evidence type="ECO:0000256" key="7">
    <source>
        <dbReference type="ARBA" id="ARBA00049442"/>
    </source>
</evidence>
<keyword evidence="5 8" id="KW-0560">Oxidoreductase</keyword>
<evidence type="ECO:0000256" key="4">
    <source>
        <dbReference type="ARBA" id="ARBA00022857"/>
    </source>
</evidence>
<dbReference type="InterPro" id="IPR041121">
    <property type="entry name" value="SDH_C"/>
</dbReference>
<organism evidence="12 13">
    <name type="scientific">Ignatzschineria indica</name>
    <dbReference type="NCBI Taxonomy" id="472583"/>
    <lineage>
        <taxon>Bacteria</taxon>
        <taxon>Pseudomonadati</taxon>
        <taxon>Pseudomonadota</taxon>
        <taxon>Gammaproteobacteria</taxon>
        <taxon>Cardiobacteriales</taxon>
        <taxon>Ignatzschineriaceae</taxon>
        <taxon>Ignatzschineria</taxon>
    </lineage>
</organism>
<dbReference type="RefSeq" id="WP_109235891.1">
    <property type="nucleotide sequence ID" value="NZ_BMXZ01000001.1"/>
</dbReference>
<dbReference type="Proteomes" id="UP000244948">
    <property type="component" value="Unassembled WGS sequence"/>
</dbReference>
<dbReference type="EC" id="1.1.1.25" evidence="2 8"/>
<dbReference type="NCBIfam" id="NF001310">
    <property type="entry name" value="PRK00258.1-2"/>
    <property type="match status" value="1"/>
</dbReference>
<evidence type="ECO:0000256" key="1">
    <source>
        <dbReference type="ARBA" id="ARBA00004871"/>
    </source>
</evidence>
<dbReference type="SUPFAM" id="SSF51735">
    <property type="entry name" value="NAD(P)-binding Rossmann-fold domains"/>
    <property type="match status" value="1"/>
</dbReference>
<dbReference type="NCBIfam" id="TIGR00507">
    <property type="entry name" value="aroE"/>
    <property type="match status" value="1"/>
</dbReference>
<dbReference type="InterPro" id="IPR046346">
    <property type="entry name" value="Aminoacid_DH-like_N_sf"/>
</dbReference>
<dbReference type="Gene3D" id="3.40.50.10860">
    <property type="entry name" value="Leucine Dehydrogenase, chain A, domain 1"/>
    <property type="match status" value="1"/>
</dbReference>
<name>A0A2U2ANK9_9GAMM</name>
<evidence type="ECO:0000313" key="12">
    <source>
        <dbReference type="EMBL" id="PWD84747.1"/>
    </source>
</evidence>
<dbReference type="InterPro" id="IPR013708">
    <property type="entry name" value="Shikimate_DH-bd_N"/>
</dbReference>
<dbReference type="AlphaFoldDB" id="A0A2U2ANK9"/>
<feature type="binding site" evidence="8">
    <location>
        <position position="250"/>
    </location>
    <ligand>
        <name>shikimate</name>
        <dbReference type="ChEBI" id="CHEBI:36208"/>
    </ligand>
</feature>
<evidence type="ECO:0000256" key="8">
    <source>
        <dbReference type="HAMAP-Rule" id="MF_00222"/>
    </source>
</evidence>
<feature type="domain" description="Shikimate dehydrogenase substrate binding N-terminal" evidence="10">
    <location>
        <begin position="11"/>
        <end position="93"/>
    </location>
</feature>
<dbReference type="GO" id="GO:0008652">
    <property type="term" value="P:amino acid biosynthetic process"/>
    <property type="evidence" value="ECO:0007669"/>
    <property type="project" value="UniProtKB-KW"/>
</dbReference>
<dbReference type="UniPathway" id="UPA00053">
    <property type="reaction ID" value="UER00087"/>
</dbReference>
<evidence type="ECO:0000256" key="2">
    <source>
        <dbReference type="ARBA" id="ARBA00012962"/>
    </source>
</evidence>
<evidence type="ECO:0000256" key="3">
    <source>
        <dbReference type="ARBA" id="ARBA00022605"/>
    </source>
</evidence>
<comment type="similarity">
    <text evidence="8">Belongs to the shikimate dehydrogenase family.</text>
</comment>
<feature type="binding site" evidence="8">
    <location>
        <position position="221"/>
    </location>
    <ligand>
        <name>shikimate</name>
        <dbReference type="ChEBI" id="CHEBI:36208"/>
    </ligand>
</feature>
<feature type="binding site" evidence="8">
    <location>
        <begin position="19"/>
        <end position="21"/>
    </location>
    <ligand>
        <name>shikimate</name>
        <dbReference type="ChEBI" id="CHEBI:36208"/>
    </ligand>
</feature>
<keyword evidence="4 8" id="KW-0521">NADP</keyword>
<dbReference type="InterPro" id="IPR006151">
    <property type="entry name" value="Shikm_DH/Glu-tRNA_Rdtase"/>
</dbReference>
<comment type="pathway">
    <text evidence="1 8">Metabolic intermediate biosynthesis; chorismate biosynthesis; chorismate from D-erythrose 4-phosphate and phosphoenolpyruvate: step 4/7.</text>
</comment>
<dbReference type="PANTHER" id="PTHR21089">
    <property type="entry name" value="SHIKIMATE DEHYDROGENASE"/>
    <property type="match status" value="1"/>
</dbReference>
<sequence length="283" mass="30979">MQNNQKKLAVIFGNPVAQSKSPEMQMQFGKNVDIELNYLKVLTTLPQFETSLREWIGKGIVGANITVPFKEVVMPYCDRLTIEAEEAKAVNTIRIEKDGSITGHNSDGIGLLRDITEIKGIDITGKRILVLGAGGAVRGILGPLLSHKPASLIITNRTFSKAKMLAGEFSHLGEIKAVERDDLMGSFDLIINGTSASLQNEFPPLPAGVISSHTIGYDLVYGDQPTIFMEYLLSEGGRAAYDGLGMLIEQGVYAFEFWFGKRPSIEGVLEIFGRASYAPFYDQ</sequence>
<dbReference type="GO" id="GO:0009073">
    <property type="term" value="P:aromatic amino acid family biosynthetic process"/>
    <property type="evidence" value="ECO:0007669"/>
    <property type="project" value="UniProtKB-KW"/>
</dbReference>
<dbReference type="GO" id="GO:0004764">
    <property type="term" value="F:shikimate 3-dehydrogenase (NADP+) activity"/>
    <property type="evidence" value="ECO:0007669"/>
    <property type="project" value="UniProtKB-UniRule"/>
</dbReference>
<dbReference type="GO" id="GO:0050661">
    <property type="term" value="F:NADP binding"/>
    <property type="evidence" value="ECO:0007669"/>
    <property type="project" value="InterPro"/>
</dbReference>
<dbReference type="Gene3D" id="3.40.50.720">
    <property type="entry name" value="NAD(P)-binding Rossmann-like Domain"/>
    <property type="match status" value="1"/>
</dbReference>
<feature type="domain" description="Quinate/shikimate 5-dehydrogenase/glutamyl-tRNA reductase" evidence="9">
    <location>
        <begin position="122"/>
        <end position="197"/>
    </location>
</feature>
<feature type="binding site" evidence="8">
    <location>
        <position position="107"/>
    </location>
    <ligand>
        <name>shikimate</name>
        <dbReference type="ChEBI" id="CHEBI:36208"/>
    </ligand>
</feature>
<gene>
    <name evidence="8" type="primary">aroE</name>
    <name evidence="12" type="ORF">DC082_04260</name>
</gene>
<dbReference type="Pfam" id="PF18317">
    <property type="entry name" value="SDH_C"/>
    <property type="match status" value="1"/>
</dbReference>
<evidence type="ECO:0000256" key="5">
    <source>
        <dbReference type="ARBA" id="ARBA00023002"/>
    </source>
</evidence>
<dbReference type="Pfam" id="PF08501">
    <property type="entry name" value="Shikimate_dh_N"/>
    <property type="match status" value="1"/>
</dbReference>
<dbReference type="EMBL" id="QEWR01000002">
    <property type="protein sequence ID" value="PWD84747.1"/>
    <property type="molecule type" value="Genomic_DNA"/>
</dbReference>
<dbReference type="GO" id="GO:0009423">
    <property type="term" value="P:chorismate biosynthetic process"/>
    <property type="evidence" value="ECO:0007669"/>
    <property type="project" value="UniProtKB-UniRule"/>
</dbReference>
<feature type="binding site" evidence="8">
    <location>
        <position position="243"/>
    </location>
    <ligand>
        <name>NADP(+)</name>
        <dbReference type="ChEBI" id="CHEBI:58349"/>
    </ligand>
</feature>
<keyword evidence="13" id="KW-1185">Reference proteome</keyword>
<dbReference type="GO" id="GO:0019632">
    <property type="term" value="P:shikimate metabolic process"/>
    <property type="evidence" value="ECO:0007669"/>
    <property type="project" value="InterPro"/>
</dbReference>
<keyword evidence="3 8" id="KW-0028">Amino-acid biosynthesis</keyword>
<evidence type="ECO:0000313" key="13">
    <source>
        <dbReference type="Proteomes" id="UP000244948"/>
    </source>
</evidence>
<comment type="subunit">
    <text evidence="8">Homodimer.</text>
</comment>
<dbReference type="InterPro" id="IPR022893">
    <property type="entry name" value="Shikimate_DH_fam"/>
</dbReference>
<dbReference type="InterPro" id="IPR036291">
    <property type="entry name" value="NAD(P)-bd_dom_sf"/>
</dbReference>
<dbReference type="Pfam" id="PF01488">
    <property type="entry name" value="Shikimate_DH"/>
    <property type="match status" value="1"/>
</dbReference>
<comment type="catalytic activity">
    <reaction evidence="7 8">
        <text>shikimate + NADP(+) = 3-dehydroshikimate + NADPH + H(+)</text>
        <dbReference type="Rhea" id="RHEA:17737"/>
        <dbReference type="ChEBI" id="CHEBI:15378"/>
        <dbReference type="ChEBI" id="CHEBI:16630"/>
        <dbReference type="ChEBI" id="CHEBI:36208"/>
        <dbReference type="ChEBI" id="CHEBI:57783"/>
        <dbReference type="ChEBI" id="CHEBI:58349"/>
        <dbReference type="EC" id="1.1.1.25"/>
    </reaction>
</comment>
<keyword evidence="6 8" id="KW-0057">Aromatic amino acid biosynthesis</keyword>
<evidence type="ECO:0000259" key="11">
    <source>
        <dbReference type="Pfam" id="PF18317"/>
    </source>
</evidence>
<evidence type="ECO:0000256" key="6">
    <source>
        <dbReference type="ARBA" id="ARBA00023141"/>
    </source>
</evidence>
<feature type="binding site" evidence="8">
    <location>
        <position position="219"/>
    </location>
    <ligand>
        <name>NADP(+)</name>
        <dbReference type="ChEBI" id="CHEBI:58349"/>
    </ligand>
</feature>
<dbReference type="PANTHER" id="PTHR21089:SF1">
    <property type="entry name" value="BIFUNCTIONAL 3-DEHYDROQUINATE DEHYDRATASE_SHIKIMATE DEHYDROGENASE, CHLOROPLASTIC"/>
    <property type="match status" value="1"/>
</dbReference>
<evidence type="ECO:0000259" key="9">
    <source>
        <dbReference type="Pfam" id="PF01488"/>
    </source>
</evidence>